<sequence>MNPNYLLLNFFDSSYDVCRQALMGVVFIVPICESLLSPPSSAVLKKARNRKLYFPFTRPAAQKSI</sequence>
<dbReference type="Proteomes" id="UP001310022">
    <property type="component" value="Unassembled WGS sequence"/>
</dbReference>
<comment type="caution">
    <text evidence="2">The sequence shown here is derived from an EMBL/GenBank/DDBJ whole genome shotgun (WGS) entry which is preliminary data.</text>
</comment>
<evidence type="ECO:0000313" key="3">
    <source>
        <dbReference type="Proteomes" id="UP001310022"/>
    </source>
</evidence>
<keyword evidence="1" id="KW-0812">Transmembrane</keyword>
<organism evidence="2 3">
    <name type="scientific">Persicobacter diffluens</name>
    <dbReference type="NCBI Taxonomy" id="981"/>
    <lineage>
        <taxon>Bacteria</taxon>
        <taxon>Pseudomonadati</taxon>
        <taxon>Bacteroidota</taxon>
        <taxon>Cytophagia</taxon>
        <taxon>Cytophagales</taxon>
        <taxon>Persicobacteraceae</taxon>
        <taxon>Persicobacter</taxon>
    </lineage>
</organism>
<keyword evidence="1" id="KW-0472">Membrane</keyword>
<dbReference type="EMBL" id="BQKE01000001">
    <property type="protein sequence ID" value="GJM61757.1"/>
    <property type="molecule type" value="Genomic_DNA"/>
</dbReference>
<dbReference type="AlphaFoldDB" id="A0AAN4VZW0"/>
<reference evidence="2 3" key="1">
    <citation type="submission" date="2021-12" db="EMBL/GenBank/DDBJ databases">
        <title>Genome sequencing of bacteria with rrn-lacking chromosome and rrn-plasmid.</title>
        <authorList>
            <person name="Anda M."/>
            <person name="Iwasaki W."/>
        </authorList>
    </citation>
    <scope>NUCLEOTIDE SEQUENCE [LARGE SCALE GENOMIC DNA]</scope>
    <source>
        <strain evidence="2 3">NBRC 15940</strain>
    </source>
</reference>
<keyword evidence="3" id="KW-1185">Reference proteome</keyword>
<feature type="transmembrane region" description="Helical" evidence="1">
    <location>
        <begin position="20"/>
        <end position="44"/>
    </location>
</feature>
<evidence type="ECO:0000256" key="1">
    <source>
        <dbReference type="SAM" id="Phobius"/>
    </source>
</evidence>
<evidence type="ECO:0000313" key="2">
    <source>
        <dbReference type="EMBL" id="GJM61757.1"/>
    </source>
</evidence>
<keyword evidence="1" id="KW-1133">Transmembrane helix</keyword>
<protein>
    <submittedName>
        <fullName evidence="2">Uncharacterized protein</fullName>
    </submittedName>
</protein>
<proteinExistence type="predicted"/>
<name>A0AAN4VZW0_9BACT</name>
<accession>A0AAN4VZW0</accession>
<gene>
    <name evidence="2" type="ORF">PEDI_23090</name>
</gene>